<dbReference type="NCBIfam" id="TIGR01509">
    <property type="entry name" value="HAD-SF-IA-v3"/>
    <property type="match status" value="1"/>
</dbReference>
<dbReference type="SFLD" id="SFLDG01135">
    <property type="entry name" value="C1.5.6:_HAD__Beta-PGM__Phospha"/>
    <property type="match status" value="1"/>
</dbReference>
<keyword evidence="2" id="KW-1185">Reference proteome</keyword>
<dbReference type="Proteomes" id="UP000198828">
    <property type="component" value="Unassembled WGS sequence"/>
</dbReference>
<dbReference type="CDD" id="cd07505">
    <property type="entry name" value="HAD_BPGM-like"/>
    <property type="match status" value="1"/>
</dbReference>
<dbReference type="PANTHER" id="PTHR18901">
    <property type="entry name" value="2-DEOXYGLUCOSE-6-PHOSPHATE PHOSPHATASE 2"/>
    <property type="match status" value="1"/>
</dbReference>
<proteinExistence type="predicted"/>
<gene>
    <name evidence="1" type="ORF">SAMN05660923_01233</name>
</gene>
<dbReference type="Pfam" id="PF13419">
    <property type="entry name" value="HAD_2"/>
    <property type="match status" value="1"/>
</dbReference>
<dbReference type="EMBL" id="FNNG01000004">
    <property type="protein sequence ID" value="SDW78984.1"/>
    <property type="molecule type" value="Genomic_DNA"/>
</dbReference>
<accession>A0A1H2WFD2</accession>
<dbReference type="Gene3D" id="1.10.150.240">
    <property type="entry name" value="Putative phosphatase, domain 2"/>
    <property type="match status" value="1"/>
</dbReference>
<dbReference type="AlphaFoldDB" id="A0A1H2WFD2"/>
<protein>
    <submittedName>
        <fullName evidence="1">Haloacid dehalogenase superfamily, subfamily IA, variant 3 with third motif having DD or ED/haloacid dehalogenase superfamily, subfamily IA, variant 1 with third motif having Dx(3-4)D or Dx(3-4)E</fullName>
    </submittedName>
</protein>
<dbReference type="SUPFAM" id="SSF56784">
    <property type="entry name" value="HAD-like"/>
    <property type="match status" value="1"/>
</dbReference>
<dbReference type="InterPro" id="IPR041492">
    <property type="entry name" value="HAD_2"/>
</dbReference>
<sequence length="222" mass="25552">MIEAVIFDMDGLMFDTERLSKKTWQKCGEKYGYIFDDEIFDKVIGVSSKDAEKIFREAYGENLPYREIREEKNKMMINEIKENGIRIKKGLHECIKYLKDNHILIAVASSSDESTINFYLKLAKLSNVFDYIISGESLLNSKPDPEIFIKCCKKLNVNKENVLILEDSANGIKAANNANIKVVYVPDLAKIPEDVEKMVYRKVKDLLCVPKLIEEINMKNSH</sequence>
<dbReference type="InterPro" id="IPR006439">
    <property type="entry name" value="HAD-SF_hydro_IA"/>
</dbReference>
<dbReference type="InterPro" id="IPR023214">
    <property type="entry name" value="HAD_sf"/>
</dbReference>
<dbReference type="InterPro" id="IPR023198">
    <property type="entry name" value="PGP-like_dom2"/>
</dbReference>
<dbReference type="SFLD" id="SFLDG01129">
    <property type="entry name" value="C1.5:_HAD__Beta-PGM__Phosphata"/>
    <property type="match status" value="1"/>
</dbReference>
<dbReference type="InterPro" id="IPR036412">
    <property type="entry name" value="HAD-like_sf"/>
</dbReference>
<evidence type="ECO:0000313" key="2">
    <source>
        <dbReference type="Proteomes" id="UP000198828"/>
    </source>
</evidence>
<dbReference type="SFLD" id="SFLDS00003">
    <property type="entry name" value="Haloacid_Dehalogenase"/>
    <property type="match status" value="1"/>
</dbReference>
<dbReference type="OrthoDB" id="9797743at2"/>
<dbReference type="PRINTS" id="PR00413">
    <property type="entry name" value="HADHALOGNASE"/>
</dbReference>
<name>A0A1H2WFD2_9FIRM</name>
<dbReference type="RefSeq" id="WP_093751855.1">
    <property type="nucleotide sequence ID" value="NZ_BSYN01000001.1"/>
</dbReference>
<dbReference type="PANTHER" id="PTHR18901:SF38">
    <property type="entry name" value="PSEUDOURIDINE-5'-PHOSPHATASE"/>
    <property type="match status" value="1"/>
</dbReference>
<dbReference type="Gene3D" id="3.40.50.1000">
    <property type="entry name" value="HAD superfamily/HAD-like"/>
    <property type="match status" value="1"/>
</dbReference>
<organism evidence="1 2">
    <name type="scientific">Tepidimicrobium xylanilyticum</name>
    <dbReference type="NCBI Taxonomy" id="1123352"/>
    <lineage>
        <taxon>Bacteria</taxon>
        <taxon>Bacillati</taxon>
        <taxon>Bacillota</taxon>
        <taxon>Tissierellia</taxon>
        <taxon>Tissierellales</taxon>
        <taxon>Tepidimicrobiaceae</taxon>
        <taxon>Tepidimicrobium</taxon>
    </lineage>
</organism>
<dbReference type="NCBIfam" id="TIGR01549">
    <property type="entry name" value="HAD-SF-IA-v1"/>
    <property type="match status" value="1"/>
</dbReference>
<evidence type="ECO:0000313" key="1">
    <source>
        <dbReference type="EMBL" id="SDW78984.1"/>
    </source>
</evidence>
<reference evidence="1 2" key="1">
    <citation type="submission" date="2016-10" db="EMBL/GenBank/DDBJ databases">
        <authorList>
            <person name="de Groot N.N."/>
        </authorList>
    </citation>
    <scope>NUCLEOTIDE SEQUENCE [LARGE SCALE GENOMIC DNA]</scope>
    <source>
        <strain evidence="1 2">DSM 23310</strain>
    </source>
</reference>